<evidence type="ECO:0000313" key="2">
    <source>
        <dbReference type="Proteomes" id="UP000284763"/>
    </source>
</evidence>
<dbReference type="Gene3D" id="3.60.21.10">
    <property type="match status" value="1"/>
</dbReference>
<protein>
    <submittedName>
        <fullName evidence="1">Metallophosphoesterase</fullName>
    </submittedName>
</protein>
<dbReference type="AlphaFoldDB" id="A0A3R7VV97"/>
<organism evidence="1 2">
    <name type="scientific">Methanosalsum natronophilum</name>
    <dbReference type="NCBI Taxonomy" id="768733"/>
    <lineage>
        <taxon>Archaea</taxon>
        <taxon>Methanobacteriati</taxon>
        <taxon>Methanobacteriota</taxon>
        <taxon>Stenosarchaea group</taxon>
        <taxon>Methanomicrobia</taxon>
        <taxon>Methanosarcinales</taxon>
        <taxon>Methanosarcinaceae</taxon>
        <taxon>Methanosalsum</taxon>
    </lineage>
</organism>
<accession>A0A3R7VV97</accession>
<dbReference type="Proteomes" id="UP000284763">
    <property type="component" value="Unassembled WGS sequence"/>
</dbReference>
<evidence type="ECO:0000313" key="1">
    <source>
        <dbReference type="EMBL" id="RQD92383.1"/>
    </source>
</evidence>
<gene>
    <name evidence="1" type="ORF">D5R95_00435</name>
</gene>
<comment type="caution">
    <text evidence="1">The sequence shown here is derived from an EMBL/GenBank/DDBJ whole genome shotgun (WGS) entry which is preliminary data.</text>
</comment>
<name>A0A3R7VV97_9EURY</name>
<proteinExistence type="predicted"/>
<reference evidence="1 2" key="1">
    <citation type="submission" date="2018-08" db="EMBL/GenBank/DDBJ databases">
        <title>The metabolism and importance of syntrophic acetate oxidation coupled to methane or sulfide production in haloalkaline environments.</title>
        <authorList>
            <person name="Timmers P.H.A."/>
            <person name="Vavourakis C.D."/>
            <person name="Sorokin D.Y."/>
            <person name="Sinninghe Damste J.S."/>
            <person name="Muyzer G."/>
            <person name="Stams A.J.M."/>
            <person name="Plugge C.M."/>
        </authorList>
    </citation>
    <scope>NUCLEOTIDE SEQUENCE [LARGE SCALE GENOMIC DNA]</scope>
    <source>
        <strain evidence="1">MSAO_Arc3</strain>
    </source>
</reference>
<dbReference type="InterPro" id="IPR029052">
    <property type="entry name" value="Metallo-depent_PP-like"/>
</dbReference>
<feature type="non-terminal residue" evidence="1">
    <location>
        <position position="1"/>
    </location>
</feature>
<dbReference type="EMBL" id="QZAB01000038">
    <property type="protein sequence ID" value="RQD92383.1"/>
    <property type="molecule type" value="Genomic_DNA"/>
</dbReference>
<sequence>HVPFRRNIDSKTIINAGSVGQPRDGDSRTCCILFDTVSLNFEIIRIEYDVETVFNQIRNKKIPNSDELVSILRRGY</sequence>
<dbReference type="SUPFAM" id="SSF56300">
    <property type="entry name" value="Metallo-dependent phosphatases"/>
    <property type="match status" value="1"/>
</dbReference>